<protein>
    <submittedName>
        <fullName evidence="1">Uncharacterized protein</fullName>
    </submittedName>
</protein>
<dbReference type="EMBL" id="HF936296">
    <property type="protein sequence ID" value="CCX34023.1"/>
    <property type="molecule type" value="Genomic_DNA"/>
</dbReference>
<evidence type="ECO:0000313" key="2">
    <source>
        <dbReference type="Proteomes" id="UP000018144"/>
    </source>
</evidence>
<accession>U4LWS0</accession>
<name>U4LWS0_PYROM</name>
<evidence type="ECO:0000313" key="1">
    <source>
        <dbReference type="EMBL" id="CCX34023.1"/>
    </source>
</evidence>
<reference evidence="1 2" key="1">
    <citation type="journal article" date="2013" name="PLoS Genet.">
        <title>The genome and development-dependent transcriptomes of Pyronema confluens: a window into fungal evolution.</title>
        <authorList>
            <person name="Traeger S."/>
            <person name="Altegoer F."/>
            <person name="Freitag M."/>
            <person name="Gabaldon T."/>
            <person name="Kempken F."/>
            <person name="Kumar A."/>
            <person name="Marcet-Houben M."/>
            <person name="Poggeler S."/>
            <person name="Stajich J.E."/>
            <person name="Nowrousian M."/>
        </authorList>
    </citation>
    <scope>NUCLEOTIDE SEQUENCE [LARGE SCALE GENOMIC DNA]</scope>
    <source>
        <strain evidence="2">CBS 100304</strain>
        <tissue evidence="1">Vegetative mycelium</tissue>
    </source>
</reference>
<keyword evidence="2" id="KW-1185">Reference proteome</keyword>
<sequence>MINGLQSPLFEGYHNERYSELKNARYNPAFNNWNSSLFRGVSGPIISLREDMFSMTTDQINALYATVFFIGGIYNYGKISKALCLGNNPKKVIAMIAEVLFGCGIGTHDIDDLELRLSVIQNTWCRKFRNKQFQDVPARALSLRRQELLEFDRMIGLGMDMSQVLGMWESESTTWMELQQEVGSHFQNWIRGDPAYVDEDDVQKVSMDWSIDSPPPGFACKYNRTATKDYRMQIERGNCGSSSL</sequence>
<proteinExistence type="predicted"/>
<dbReference type="Proteomes" id="UP000018144">
    <property type="component" value="Unassembled WGS sequence"/>
</dbReference>
<gene>
    <name evidence="1" type="ORF">PCON_02501</name>
</gene>
<organism evidence="1 2">
    <name type="scientific">Pyronema omphalodes (strain CBS 100304)</name>
    <name type="common">Pyronema confluens</name>
    <dbReference type="NCBI Taxonomy" id="1076935"/>
    <lineage>
        <taxon>Eukaryota</taxon>
        <taxon>Fungi</taxon>
        <taxon>Dikarya</taxon>
        <taxon>Ascomycota</taxon>
        <taxon>Pezizomycotina</taxon>
        <taxon>Pezizomycetes</taxon>
        <taxon>Pezizales</taxon>
        <taxon>Pyronemataceae</taxon>
        <taxon>Pyronema</taxon>
    </lineage>
</organism>
<dbReference type="AlphaFoldDB" id="U4LWS0"/>